<dbReference type="OrthoDB" id="2018403at2759"/>
<dbReference type="EMBL" id="KK914593">
    <property type="protein sequence ID" value="KDP32149.1"/>
    <property type="molecule type" value="Genomic_DNA"/>
</dbReference>
<dbReference type="InterPro" id="IPR013534">
    <property type="entry name" value="Starch_synth_cat_dom"/>
</dbReference>
<dbReference type="AlphaFoldDB" id="A0A067KK04"/>
<evidence type="ECO:0000313" key="9">
    <source>
        <dbReference type="Proteomes" id="UP000027138"/>
    </source>
</evidence>
<sequence length="638" mass="72358">MERQPMDYLKLTQNWKGHDSMEMSQEPKHNHIWQLFKEAQQNILYLNNQRLLAVEELNRVNEEKQLLLDRIEQLEAEKQAGFGKDNQSLCCELLLRIDSMVLTGMINTAEASNLRKTVMDCKISVADLFFEKVQKSDAELLVELRHFSYGSKKSGFHIVHICAEMAPVMEVGSLASYVTGLSCALQKKGHLVEVILPKYTSLNLNEIQGLREIEAESYSYFDGQLHGNKIWTGVVNGIGVTFIQPLYYSSFFNRKNVYGYSDDFERFTYFSRASLDYITKSGKKPDVLHIHNWETAIVGPLFWDIFVRQGLEGTRIFLTCHELYSQCLEQPDKLELCGLDPGKLHRPDRLQDNTKTHLVNILKGGVVYSNKVAIVSSVHSKGRIIRSLGHGLEPTLSIHRDKLLVTPCGFDNSRWDPSTDKFLPQNYSEDDMKGKAVCKVALQQRLGLSQNSSTVIVGCIFLELSDLYLDSLKEVVWNAASNTVQFIFMGSKIPSANRAMESVQKELQGESMRFINKYDEVLSHLIFAGSDIILCQSFHDPLLQVPLKALKYGAAPVIVTSDENIVRHFVDHDQESTEFSKFISSTYGNMSLSEALEEIKNNPSKWKQNIVNAMAIDFSWGAECYEVHVSGYSAIKSL</sequence>
<evidence type="ECO:0000256" key="4">
    <source>
        <dbReference type="ARBA" id="ARBA00022676"/>
    </source>
</evidence>
<dbReference type="EC" id="2.4.1.21" evidence="3"/>
<dbReference type="GO" id="GO:0019252">
    <property type="term" value="P:starch biosynthetic process"/>
    <property type="evidence" value="ECO:0007669"/>
    <property type="project" value="UniProtKB-UniPathway"/>
</dbReference>
<organism evidence="8 9">
    <name type="scientific">Jatropha curcas</name>
    <name type="common">Barbados nut</name>
    <dbReference type="NCBI Taxonomy" id="180498"/>
    <lineage>
        <taxon>Eukaryota</taxon>
        <taxon>Viridiplantae</taxon>
        <taxon>Streptophyta</taxon>
        <taxon>Embryophyta</taxon>
        <taxon>Tracheophyta</taxon>
        <taxon>Spermatophyta</taxon>
        <taxon>Magnoliopsida</taxon>
        <taxon>eudicotyledons</taxon>
        <taxon>Gunneridae</taxon>
        <taxon>Pentapetalae</taxon>
        <taxon>rosids</taxon>
        <taxon>fabids</taxon>
        <taxon>Malpighiales</taxon>
        <taxon>Euphorbiaceae</taxon>
        <taxon>Crotonoideae</taxon>
        <taxon>Jatropheae</taxon>
        <taxon>Jatropha</taxon>
    </lineage>
</organism>
<gene>
    <name evidence="8" type="ORF">JCGZ_12610</name>
</gene>
<dbReference type="STRING" id="180498.A0A067KK04"/>
<evidence type="ECO:0000256" key="6">
    <source>
        <dbReference type="ARBA" id="ARBA00022922"/>
    </source>
</evidence>
<keyword evidence="5" id="KW-0808">Transferase</keyword>
<dbReference type="PANTHER" id="PTHR46083:SF3">
    <property type="entry name" value="UDP-GLYCOSYLTRANSFERASE SUPERFAMILY PROTEIN"/>
    <property type="match status" value="1"/>
</dbReference>
<dbReference type="Gene3D" id="3.40.50.2000">
    <property type="entry name" value="Glycogen Phosphorylase B"/>
    <property type="match status" value="2"/>
</dbReference>
<dbReference type="Pfam" id="PF08323">
    <property type="entry name" value="Glyco_transf_5"/>
    <property type="match status" value="1"/>
</dbReference>
<dbReference type="UniPathway" id="UPA00152"/>
<evidence type="ECO:0000256" key="2">
    <source>
        <dbReference type="ARBA" id="ARBA00004727"/>
    </source>
</evidence>
<protein>
    <recommendedName>
        <fullName evidence="3">starch synthase</fullName>
        <ecNumber evidence="3">2.4.1.21</ecNumber>
    </recommendedName>
</protein>
<dbReference type="GO" id="GO:0009011">
    <property type="term" value="F:alpha-1,4-glucan glucosyltransferase (ADP-glucose donor) activity"/>
    <property type="evidence" value="ECO:0007669"/>
    <property type="project" value="UniProtKB-EC"/>
</dbReference>
<accession>A0A067KK04</accession>
<dbReference type="PANTHER" id="PTHR46083">
    <property type="match status" value="1"/>
</dbReference>
<keyword evidence="4" id="KW-0328">Glycosyltransferase</keyword>
<keyword evidence="9" id="KW-1185">Reference proteome</keyword>
<feature type="domain" description="Starch synthase catalytic" evidence="7">
    <location>
        <begin position="157"/>
        <end position="396"/>
    </location>
</feature>
<keyword evidence="6" id="KW-0750">Starch biosynthesis</keyword>
<evidence type="ECO:0000259" key="7">
    <source>
        <dbReference type="Pfam" id="PF08323"/>
    </source>
</evidence>
<name>A0A067KK04_JATCU</name>
<evidence type="ECO:0000256" key="3">
    <source>
        <dbReference type="ARBA" id="ARBA00012588"/>
    </source>
</evidence>
<reference evidence="8 9" key="1">
    <citation type="journal article" date="2014" name="PLoS ONE">
        <title>Global Analysis of Gene Expression Profiles in Physic Nut (Jatropha curcas L.) Seedlings Exposed to Salt Stress.</title>
        <authorList>
            <person name="Zhang L."/>
            <person name="Zhang C."/>
            <person name="Wu P."/>
            <person name="Chen Y."/>
            <person name="Li M."/>
            <person name="Jiang H."/>
            <person name="Wu G."/>
        </authorList>
    </citation>
    <scope>NUCLEOTIDE SEQUENCE [LARGE SCALE GENOMIC DNA]</scope>
    <source>
        <strain evidence="9">cv. GZQX0401</strain>
        <tissue evidence="8">Young leaves</tissue>
    </source>
</reference>
<dbReference type="SUPFAM" id="SSF53756">
    <property type="entry name" value="UDP-Glycosyltransferase/glycogen phosphorylase"/>
    <property type="match status" value="1"/>
</dbReference>
<dbReference type="Proteomes" id="UP000027138">
    <property type="component" value="Unassembled WGS sequence"/>
</dbReference>
<comment type="catalytic activity">
    <reaction evidence="1">
        <text>[(1-&gt;4)-alpha-D-glucosyl](n) + ADP-alpha-D-glucose = [(1-&gt;4)-alpha-D-glucosyl](n+1) + ADP + H(+)</text>
        <dbReference type="Rhea" id="RHEA:18189"/>
        <dbReference type="Rhea" id="RHEA-COMP:9584"/>
        <dbReference type="Rhea" id="RHEA-COMP:9587"/>
        <dbReference type="ChEBI" id="CHEBI:15378"/>
        <dbReference type="ChEBI" id="CHEBI:15444"/>
        <dbReference type="ChEBI" id="CHEBI:57498"/>
        <dbReference type="ChEBI" id="CHEBI:456216"/>
        <dbReference type="EC" id="2.4.1.21"/>
    </reaction>
</comment>
<evidence type="ECO:0000313" key="8">
    <source>
        <dbReference type="EMBL" id="KDP32149.1"/>
    </source>
</evidence>
<evidence type="ECO:0000256" key="5">
    <source>
        <dbReference type="ARBA" id="ARBA00022679"/>
    </source>
</evidence>
<comment type="pathway">
    <text evidence="2">Glycan biosynthesis; starch biosynthesis.</text>
</comment>
<proteinExistence type="predicted"/>
<evidence type="ECO:0000256" key="1">
    <source>
        <dbReference type="ARBA" id="ARBA00001478"/>
    </source>
</evidence>